<dbReference type="Proteomes" id="UP000061665">
    <property type="component" value="Unassembled WGS sequence"/>
</dbReference>
<dbReference type="RefSeq" id="WP_059725142.1">
    <property type="nucleotide sequence ID" value="NZ_LOYI01000074.1"/>
</dbReference>
<evidence type="ECO:0000313" key="2">
    <source>
        <dbReference type="Proteomes" id="UP000061665"/>
    </source>
</evidence>
<comment type="caution">
    <text evidence="1">The sequence shown here is derived from an EMBL/GenBank/DDBJ whole genome shotgun (WGS) entry which is preliminary data.</text>
</comment>
<organism evidence="1 2">
    <name type="scientific">Burkholderia ubonensis</name>
    <dbReference type="NCBI Taxonomy" id="101571"/>
    <lineage>
        <taxon>Bacteria</taxon>
        <taxon>Pseudomonadati</taxon>
        <taxon>Pseudomonadota</taxon>
        <taxon>Betaproteobacteria</taxon>
        <taxon>Burkholderiales</taxon>
        <taxon>Burkholderiaceae</taxon>
        <taxon>Burkholderia</taxon>
        <taxon>Burkholderia cepacia complex</taxon>
    </lineage>
</organism>
<dbReference type="AlphaFoldDB" id="A0AB73FT47"/>
<evidence type="ECO:0000313" key="1">
    <source>
        <dbReference type="EMBL" id="KVM21573.1"/>
    </source>
</evidence>
<protein>
    <submittedName>
        <fullName evidence="1">Uncharacterized protein</fullName>
    </submittedName>
</protein>
<proteinExistence type="predicted"/>
<accession>A0AB73FT47</accession>
<gene>
    <name evidence="1" type="ORF">WJ53_19720</name>
</gene>
<reference evidence="1 2" key="1">
    <citation type="submission" date="2015-11" db="EMBL/GenBank/DDBJ databases">
        <title>Expanding the genomic diversity of Burkholderia species for the development of highly accurate diagnostics.</title>
        <authorList>
            <person name="Sahl J."/>
            <person name="Keim P."/>
            <person name="Wagner D."/>
        </authorList>
    </citation>
    <scope>NUCLEOTIDE SEQUENCE [LARGE SCALE GENOMIC DNA]</scope>
    <source>
        <strain evidence="1 2">MSMB2058</strain>
    </source>
</reference>
<name>A0AB73FT47_9BURK</name>
<dbReference type="EMBL" id="LOZE01000130">
    <property type="protein sequence ID" value="KVM21573.1"/>
    <property type="molecule type" value="Genomic_DNA"/>
</dbReference>
<sequence>MEHKGEKYERLSAPILVGPSARIVSVAEEGGMRPLCASASVVPDSLVSAWVIPTDEEWMIASHTLDLLGA</sequence>